<feature type="compositionally biased region" description="Basic and acidic residues" evidence="1">
    <location>
        <begin position="310"/>
        <end position="319"/>
    </location>
</feature>
<organism evidence="2 3">
    <name type="scientific">Mycena alexandri</name>
    <dbReference type="NCBI Taxonomy" id="1745969"/>
    <lineage>
        <taxon>Eukaryota</taxon>
        <taxon>Fungi</taxon>
        <taxon>Dikarya</taxon>
        <taxon>Basidiomycota</taxon>
        <taxon>Agaricomycotina</taxon>
        <taxon>Agaricomycetes</taxon>
        <taxon>Agaricomycetidae</taxon>
        <taxon>Agaricales</taxon>
        <taxon>Marasmiineae</taxon>
        <taxon>Mycenaceae</taxon>
        <taxon>Mycena</taxon>
    </lineage>
</organism>
<feature type="compositionally biased region" description="Polar residues" evidence="1">
    <location>
        <begin position="175"/>
        <end position="187"/>
    </location>
</feature>
<evidence type="ECO:0000313" key="3">
    <source>
        <dbReference type="Proteomes" id="UP001218188"/>
    </source>
</evidence>
<evidence type="ECO:0000256" key="1">
    <source>
        <dbReference type="SAM" id="MobiDB-lite"/>
    </source>
</evidence>
<dbReference type="Proteomes" id="UP001218188">
    <property type="component" value="Unassembled WGS sequence"/>
</dbReference>
<protein>
    <submittedName>
        <fullName evidence="2">Uncharacterized protein</fullName>
    </submittedName>
</protein>
<feature type="non-terminal residue" evidence="2">
    <location>
        <position position="319"/>
    </location>
</feature>
<gene>
    <name evidence="2" type="ORF">C8F04DRAFT_1230801</name>
</gene>
<dbReference type="EMBL" id="JARJCM010000020">
    <property type="protein sequence ID" value="KAJ7040761.1"/>
    <property type="molecule type" value="Genomic_DNA"/>
</dbReference>
<feature type="region of interest" description="Disordered" evidence="1">
    <location>
        <begin position="110"/>
        <end position="161"/>
    </location>
</feature>
<feature type="region of interest" description="Disordered" evidence="1">
    <location>
        <begin position="175"/>
        <end position="319"/>
    </location>
</feature>
<name>A0AAD6XAE1_9AGAR</name>
<evidence type="ECO:0000313" key="2">
    <source>
        <dbReference type="EMBL" id="KAJ7040761.1"/>
    </source>
</evidence>
<accession>A0AAD6XAE1</accession>
<feature type="compositionally biased region" description="Low complexity" evidence="1">
    <location>
        <begin position="118"/>
        <end position="128"/>
    </location>
</feature>
<feature type="compositionally biased region" description="Basic residues" evidence="1">
    <location>
        <begin position="136"/>
        <end position="149"/>
    </location>
</feature>
<comment type="caution">
    <text evidence="2">The sequence shown here is derived from an EMBL/GenBank/DDBJ whole genome shotgun (WGS) entry which is preliminary data.</text>
</comment>
<keyword evidence="3" id="KW-1185">Reference proteome</keyword>
<sequence length="319" mass="34685">MYDFSSGCCNPRDTWDTTLPDYTTLPGILSPIDAPLPEYPWTPDYPGITPCLIKDGPPADQGIWQRAAWDEDNHFYVVHGEASEPVSTIQDRCLAAFPDPDPWFQNQAVVPVPGDPPTTWRTSSTTRTKLPVSRTATKRAKAPVSRSRRSQSISKLEKQLQPSYGVPLDEEFTVASTSHASQPSSLLCSGVTLNPKRKREVESESEPEEVVRAPKRSKLVKDESPSPSLPSSSGGGVRWSLRPRAGKPNYTEGRDDESQSAGSSYSPGPSSDRATSVPDVGVAEAKTRGKRAPSSARQNPPSSCARRGTPRKDSKSPKV</sequence>
<feature type="compositionally biased region" description="Low complexity" evidence="1">
    <location>
        <begin position="259"/>
        <end position="271"/>
    </location>
</feature>
<dbReference type="AlphaFoldDB" id="A0AAD6XAE1"/>
<proteinExistence type="predicted"/>
<reference evidence="2" key="1">
    <citation type="submission" date="2023-03" db="EMBL/GenBank/DDBJ databases">
        <title>Massive genome expansion in bonnet fungi (Mycena s.s.) driven by repeated elements and novel gene families across ecological guilds.</title>
        <authorList>
            <consortium name="Lawrence Berkeley National Laboratory"/>
            <person name="Harder C.B."/>
            <person name="Miyauchi S."/>
            <person name="Viragh M."/>
            <person name="Kuo A."/>
            <person name="Thoen E."/>
            <person name="Andreopoulos B."/>
            <person name="Lu D."/>
            <person name="Skrede I."/>
            <person name="Drula E."/>
            <person name="Henrissat B."/>
            <person name="Morin E."/>
            <person name="Kohler A."/>
            <person name="Barry K."/>
            <person name="LaButti K."/>
            <person name="Morin E."/>
            <person name="Salamov A."/>
            <person name="Lipzen A."/>
            <person name="Mereny Z."/>
            <person name="Hegedus B."/>
            <person name="Baldrian P."/>
            <person name="Stursova M."/>
            <person name="Weitz H."/>
            <person name="Taylor A."/>
            <person name="Grigoriev I.V."/>
            <person name="Nagy L.G."/>
            <person name="Martin F."/>
            <person name="Kauserud H."/>
        </authorList>
    </citation>
    <scope>NUCLEOTIDE SEQUENCE</scope>
    <source>
        <strain evidence="2">CBHHK200</strain>
    </source>
</reference>